<organism evidence="1 2">
    <name type="scientific">Nocardia fluminea</name>
    <dbReference type="NCBI Taxonomy" id="134984"/>
    <lineage>
        <taxon>Bacteria</taxon>
        <taxon>Bacillati</taxon>
        <taxon>Actinomycetota</taxon>
        <taxon>Actinomycetes</taxon>
        <taxon>Mycobacteriales</taxon>
        <taxon>Nocardiaceae</taxon>
        <taxon>Nocardia</taxon>
    </lineage>
</organism>
<protein>
    <submittedName>
        <fullName evidence="1">Uncharacterized protein</fullName>
    </submittedName>
</protein>
<sequence length="116" mass="11505">MAIAVTSTKNALCAAYANIASTVYVSVHIADPGTNGSNEASGGSPAYARVATTWSAPANGQISGSQVTVNLPAGTYTHAGLWSAPTGGTFIDKVAIASTTLGAQGTLLITPTFAMS</sequence>
<dbReference type="OrthoDB" id="4556155at2"/>
<evidence type="ECO:0000313" key="1">
    <source>
        <dbReference type="EMBL" id="PKV78904.1"/>
    </source>
</evidence>
<dbReference type="EMBL" id="PJMW01000002">
    <property type="protein sequence ID" value="PKV78904.1"/>
    <property type="molecule type" value="Genomic_DNA"/>
</dbReference>
<gene>
    <name evidence="1" type="ORF">ATK86_3287</name>
</gene>
<dbReference type="RefSeq" id="WP_101465256.1">
    <property type="nucleotide sequence ID" value="NZ_JBFAFS010000003.1"/>
</dbReference>
<proteinExistence type="predicted"/>
<evidence type="ECO:0000313" key="2">
    <source>
        <dbReference type="Proteomes" id="UP000233766"/>
    </source>
</evidence>
<name>A0A2N3VB90_9NOCA</name>
<reference evidence="1 2" key="1">
    <citation type="submission" date="2017-12" db="EMBL/GenBank/DDBJ databases">
        <title>Sequencing the genomes of 1000 Actinobacteria strains.</title>
        <authorList>
            <person name="Klenk H.-P."/>
        </authorList>
    </citation>
    <scope>NUCLEOTIDE SEQUENCE [LARGE SCALE GENOMIC DNA]</scope>
    <source>
        <strain evidence="1 2">DSM 44489</strain>
    </source>
</reference>
<dbReference type="InterPro" id="IPR056908">
    <property type="entry name" value="Gp80-like"/>
</dbReference>
<comment type="caution">
    <text evidence="1">The sequence shown here is derived from an EMBL/GenBank/DDBJ whole genome shotgun (WGS) entry which is preliminary data.</text>
</comment>
<keyword evidence="2" id="KW-1185">Reference proteome</keyword>
<dbReference type="Pfam" id="PF23140">
    <property type="entry name" value="Gp80"/>
    <property type="match status" value="1"/>
</dbReference>
<dbReference type="Proteomes" id="UP000233766">
    <property type="component" value="Unassembled WGS sequence"/>
</dbReference>
<dbReference type="AlphaFoldDB" id="A0A2N3VB90"/>
<accession>A0A2N3VB90</accession>